<dbReference type="EMBL" id="BDGG01000012">
    <property type="protein sequence ID" value="GAV05180.1"/>
    <property type="molecule type" value="Genomic_DNA"/>
</dbReference>
<accession>A0A1D1VUL7</accession>
<organism evidence="1 2">
    <name type="scientific">Ramazzottius varieornatus</name>
    <name type="common">Water bear</name>
    <name type="synonym">Tardigrade</name>
    <dbReference type="NCBI Taxonomy" id="947166"/>
    <lineage>
        <taxon>Eukaryota</taxon>
        <taxon>Metazoa</taxon>
        <taxon>Ecdysozoa</taxon>
        <taxon>Tardigrada</taxon>
        <taxon>Eutardigrada</taxon>
        <taxon>Parachela</taxon>
        <taxon>Hypsibioidea</taxon>
        <taxon>Ramazzottiidae</taxon>
        <taxon>Ramazzottius</taxon>
    </lineage>
</organism>
<evidence type="ECO:0000313" key="1">
    <source>
        <dbReference type="EMBL" id="GAV05180.1"/>
    </source>
</evidence>
<keyword evidence="2" id="KW-1185">Reference proteome</keyword>
<dbReference type="Proteomes" id="UP000186922">
    <property type="component" value="Unassembled WGS sequence"/>
</dbReference>
<dbReference type="OrthoDB" id="2016582at2759"/>
<proteinExistence type="predicted"/>
<protein>
    <submittedName>
        <fullName evidence="1">Uncharacterized protein</fullName>
    </submittedName>
</protein>
<gene>
    <name evidence="1" type="primary">RvY_15350-1</name>
    <name evidence="1" type="synonym">RvY_15350.1</name>
    <name evidence="1" type="ORF">RvY_15350</name>
</gene>
<sequence length="220" mass="24533">MSKCEMYVYGGSKKEQATTKSMVKRIFPKLAFLTNADLLLLGAPILEDAFPSTLQEKTRQAELMATRLAKLGAHHAVFLLKNCLFLPKLLYILRCSPVWKFPGLLRNFDEVLRSSVVSITNTKMTDSVWRQTSLPIVKGGLGLRRAEEIALPAYLASIFSAKRLVSSMVADFDVGALCAAEQSAWVEQSGVELPMPELRVHQRLWDQPIVQKHFLAVVAS</sequence>
<reference evidence="1 2" key="1">
    <citation type="journal article" date="2016" name="Nat. Commun.">
        <title>Extremotolerant tardigrade genome and improved radiotolerance of human cultured cells by tardigrade-unique protein.</title>
        <authorList>
            <person name="Hashimoto T."/>
            <person name="Horikawa D.D."/>
            <person name="Saito Y."/>
            <person name="Kuwahara H."/>
            <person name="Kozuka-Hata H."/>
            <person name="Shin-I T."/>
            <person name="Minakuchi Y."/>
            <person name="Ohishi K."/>
            <person name="Motoyama A."/>
            <person name="Aizu T."/>
            <person name="Enomoto A."/>
            <person name="Kondo K."/>
            <person name="Tanaka S."/>
            <person name="Hara Y."/>
            <person name="Koshikawa S."/>
            <person name="Sagara H."/>
            <person name="Miura T."/>
            <person name="Yokobori S."/>
            <person name="Miyagawa K."/>
            <person name="Suzuki Y."/>
            <person name="Kubo T."/>
            <person name="Oyama M."/>
            <person name="Kohara Y."/>
            <person name="Fujiyama A."/>
            <person name="Arakawa K."/>
            <person name="Katayama T."/>
            <person name="Toyoda A."/>
            <person name="Kunieda T."/>
        </authorList>
    </citation>
    <scope>NUCLEOTIDE SEQUENCE [LARGE SCALE GENOMIC DNA]</scope>
    <source>
        <strain evidence="1 2">YOKOZUNA-1</strain>
    </source>
</reference>
<dbReference type="AlphaFoldDB" id="A0A1D1VUL7"/>
<evidence type="ECO:0000313" key="2">
    <source>
        <dbReference type="Proteomes" id="UP000186922"/>
    </source>
</evidence>
<name>A0A1D1VUL7_RAMVA</name>
<comment type="caution">
    <text evidence="1">The sequence shown here is derived from an EMBL/GenBank/DDBJ whole genome shotgun (WGS) entry which is preliminary data.</text>
</comment>